<evidence type="ECO:0000313" key="2">
    <source>
        <dbReference type="Proteomes" id="UP000887565"/>
    </source>
</evidence>
<keyword evidence="1" id="KW-0812">Transmembrane</keyword>
<protein>
    <submittedName>
        <fullName evidence="3">G-protein coupled receptors family 1 profile domain-containing protein</fullName>
    </submittedName>
</protein>
<organism evidence="2 3">
    <name type="scientific">Romanomermis culicivorax</name>
    <name type="common">Nematode worm</name>
    <dbReference type="NCBI Taxonomy" id="13658"/>
    <lineage>
        <taxon>Eukaryota</taxon>
        <taxon>Metazoa</taxon>
        <taxon>Ecdysozoa</taxon>
        <taxon>Nematoda</taxon>
        <taxon>Enoplea</taxon>
        <taxon>Dorylaimia</taxon>
        <taxon>Mermithida</taxon>
        <taxon>Mermithoidea</taxon>
        <taxon>Mermithidae</taxon>
        <taxon>Romanomermis</taxon>
    </lineage>
</organism>
<dbReference type="Pfam" id="PF10320">
    <property type="entry name" value="7TM_GPCR_Srsx"/>
    <property type="match status" value="1"/>
</dbReference>
<evidence type="ECO:0000256" key="1">
    <source>
        <dbReference type="SAM" id="Phobius"/>
    </source>
</evidence>
<keyword evidence="2" id="KW-1185">Reference proteome</keyword>
<feature type="transmembrane region" description="Helical" evidence="1">
    <location>
        <begin position="160"/>
        <end position="181"/>
    </location>
</feature>
<dbReference type="Proteomes" id="UP000887565">
    <property type="component" value="Unplaced"/>
</dbReference>
<dbReference type="AlphaFoldDB" id="A0A915HJE8"/>
<keyword evidence="1" id="KW-0472">Membrane</keyword>
<keyword evidence="1" id="KW-1133">Transmembrane helix</keyword>
<feature type="transmembrane region" description="Helical" evidence="1">
    <location>
        <begin position="245"/>
        <end position="263"/>
    </location>
</feature>
<feature type="transmembrane region" description="Helical" evidence="1">
    <location>
        <begin position="30"/>
        <end position="55"/>
    </location>
</feature>
<feature type="transmembrane region" description="Helical" evidence="1">
    <location>
        <begin position="120"/>
        <end position="139"/>
    </location>
</feature>
<dbReference type="InterPro" id="IPR019424">
    <property type="entry name" value="7TM_GPCR_Srsx"/>
</dbReference>
<evidence type="ECO:0000313" key="3">
    <source>
        <dbReference type="WBParaSite" id="nRc.2.0.1.t01564-RA"/>
    </source>
</evidence>
<dbReference type="WBParaSite" id="nRc.2.0.1.t01564-RA">
    <property type="protein sequence ID" value="nRc.2.0.1.t01564-RA"/>
    <property type="gene ID" value="nRc.2.0.1.g01564"/>
</dbReference>
<feature type="transmembrane region" description="Helical" evidence="1">
    <location>
        <begin position="207"/>
        <end position="229"/>
    </location>
</feature>
<proteinExistence type="predicted"/>
<sequence length="314" mass="36356">MLTKFDSNFSHNATQDEMIQYSLMLLKDQYIANISIIVLSIVNLLSALILIVRFCRAIISARLSSSTLHQIYLFKFLILLFSFDLFSSLFYICLSTFNLIGYVDQWNRVSAPGPCFFKFVIFQMISVKTVTKFLAVIGVDRFLCKVFPHFYYERLDGRKYVLGMILKVTIVEISETIYSVFRRISTVNLIPLCSMSLAMHEDTVGKMFTGLLYVWSSGIYVAGFLILAIKKWQRQQITVNASDDLWHLVLLIITLEWIMTHLINKYIDAALPTNRGFNDLLKVHFSVFCLIIFTIFTPQFWRKSAKSETEKNVL</sequence>
<accession>A0A915HJE8</accession>
<name>A0A915HJE8_ROMCU</name>
<feature type="transmembrane region" description="Helical" evidence="1">
    <location>
        <begin position="283"/>
        <end position="301"/>
    </location>
</feature>
<feature type="transmembrane region" description="Helical" evidence="1">
    <location>
        <begin position="76"/>
        <end position="100"/>
    </location>
</feature>
<reference evidence="3" key="1">
    <citation type="submission" date="2022-11" db="UniProtKB">
        <authorList>
            <consortium name="WormBaseParasite"/>
        </authorList>
    </citation>
    <scope>IDENTIFICATION</scope>
</reference>